<dbReference type="Pfam" id="PF00356">
    <property type="entry name" value="LacI"/>
    <property type="match status" value="1"/>
</dbReference>
<evidence type="ECO:0000256" key="2">
    <source>
        <dbReference type="ARBA" id="ARBA00023125"/>
    </source>
</evidence>
<evidence type="ECO:0000256" key="3">
    <source>
        <dbReference type="ARBA" id="ARBA00023163"/>
    </source>
</evidence>
<feature type="domain" description="HTH cro/C1-type" evidence="5">
    <location>
        <begin position="2"/>
        <end position="27"/>
    </location>
</feature>
<evidence type="ECO:0000259" key="5">
    <source>
        <dbReference type="PROSITE" id="PS50943"/>
    </source>
</evidence>
<dbReference type="InterPro" id="IPR001387">
    <property type="entry name" value="Cro/C1-type_HTH"/>
</dbReference>
<evidence type="ECO:0000259" key="4">
    <source>
        <dbReference type="PROSITE" id="PS50932"/>
    </source>
</evidence>
<dbReference type="PROSITE" id="PS50932">
    <property type="entry name" value="HTH_LACI_2"/>
    <property type="match status" value="1"/>
</dbReference>
<dbReference type="PANTHER" id="PTHR30146">
    <property type="entry name" value="LACI-RELATED TRANSCRIPTIONAL REPRESSOR"/>
    <property type="match status" value="1"/>
</dbReference>
<dbReference type="Proteomes" id="UP000254863">
    <property type="component" value="Unassembled WGS sequence"/>
</dbReference>
<accession>A0A7H4PPZ3</accession>
<dbReference type="PANTHER" id="PTHR30146:SF109">
    <property type="entry name" value="HTH-TYPE TRANSCRIPTIONAL REGULATOR GALS"/>
    <property type="match status" value="1"/>
</dbReference>
<evidence type="ECO:0000313" key="7">
    <source>
        <dbReference type="Proteomes" id="UP000254863"/>
    </source>
</evidence>
<dbReference type="PROSITE" id="PS00356">
    <property type="entry name" value="HTH_LACI_1"/>
    <property type="match status" value="1"/>
</dbReference>
<sequence length="112" mass="12514">MKKITIYDLAELSGVSASAVSAILNGNWKKRRISAKLAEKVTRIAEEQGYAINRQASMLRSKKSRVIGMIIPKYDNRYFGSVAERFEEMAASAACCRLSPVRAGGRSWRSKR</sequence>
<dbReference type="AlphaFoldDB" id="A0A7H4PPZ3"/>
<dbReference type="InterPro" id="IPR010982">
    <property type="entry name" value="Lambda_DNA-bd_dom_sf"/>
</dbReference>
<reference evidence="6 7" key="1">
    <citation type="submission" date="2018-06" db="EMBL/GenBank/DDBJ databases">
        <authorList>
            <consortium name="Pathogen Informatics"/>
            <person name="Doyle S."/>
        </authorList>
    </citation>
    <scope>NUCLEOTIDE SEQUENCE [LARGE SCALE GENOMIC DNA]</scope>
    <source>
        <strain evidence="6 7">NCTC11685</strain>
    </source>
</reference>
<evidence type="ECO:0000256" key="1">
    <source>
        <dbReference type="ARBA" id="ARBA00023015"/>
    </source>
</evidence>
<dbReference type="GO" id="GO:0000976">
    <property type="term" value="F:transcription cis-regulatory region binding"/>
    <property type="evidence" value="ECO:0007669"/>
    <property type="project" value="TreeGrafter"/>
</dbReference>
<dbReference type="Gene3D" id="1.10.260.40">
    <property type="entry name" value="lambda repressor-like DNA-binding domains"/>
    <property type="match status" value="1"/>
</dbReference>
<name>A0A7H4PPZ3_9ENTR</name>
<dbReference type="PROSITE" id="PS50943">
    <property type="entry name" value="HTH_CROC1"/>
    <property type="match status" value="1"/>
</dbReference>
<dbReference type="EMBL" id="UGMS01000004">
    <property type="protein sequence ID" value="STW80466.1"/>
    <property type="molecule type" value="Genomic_DNA"/>
</dbReference>
<dbReference type="CDD" id="cd01392">
    <property type="entry name" value="HTH_LacI"/>
    <property type="match status" value="1"/>
</dbReference>
<dbReference type="SUPFAM" id="SSF47413">
    <property type="entry name" value="lambda repressor-like DNA-binding domains"/>
    <property type="match status" value="1"/>
</dbReference>
<keyword evidence="3" id="KW-0804">Transcription</keyword>
<protein>
    <submittedName>
        <fullName evidence="6">Ribitol operon repressor</fullName>
    </submittedName>
</protein>
<dbReference type="SMART" id="SM00354">
    <property type="entry name" value="HTH_LACI"/>
    <property type="match status" value="1"/>
</dbReference>
<gene>
    <name evidence="6" type="primary">degA_3</name>
    <name evidence="6" type="ORF">NCTC11685_07827</name>
</gene>
<keyword evidence="2" id="KW-0238">DNA-binding</keyword>
<dbReference type="InterPro" id="IPR000843">
    <property type="entry name" value="HTH_LacI"/>
</dbReference>
<dbReference type="GO" id="GO:0003700">
    <property type="term" value="F:DNA-binding transcription factor activity"/>
    <property type="evidence" value="ECO:0007669"/>
    <property type="project" value="TreeGrafter"/>
</dbReference>
<dbReference type="Gene3D" id="3.40.50.2300">
    <property type="match status" value="1"/>
</dbReference>
<proteinExistence type="predicted"/>
<comment type="caution">
    <text evidence="6">The sequence shown here is derived from an EMBL/GenBank/DDBJ whole genome shotgun (WGS) entry which is preliminary data.</text>
</comment>
<keyword evidence="1" id="KW-0805">Transcription regulation</keyword>
<organism evidence="6 7">
    <name type="scientific">Klebsiella michiganensis</name>
    <dbReference type="NCBI Taxonomy" id="1134687"/>
    <lineage>
        <taxon>Bacteria</taxon>
        <taxon>Pseudomonadati</taxon>
        <taxon>Pseudomonadota</taxon>
        <taxon>Gammaproteobacteria</taxon>
        <taxon>Enterobacterales</taxon>
        <taxon>Enterobacteriaceae</taxon>
        <taxon>Klebsiella/Raoultella group</taxon>
        <taxon>Klebsiella</taxon>
    </lineage>
</organism>
<evidence type="ECO:0000313" key="6">
    <source>
        <dbReference type="EMBL" id="STW80466.1"/>
    </source>
</evidence>
<feature type="domain" description="HTH lacI-type" evidence="4">
    <location>
        <begin position="4"/>
        <end position="61"/>
    </location>
</feature>